<dbReference type="Gene3D" id="3.40.50.12780">
    <property type="entry name" value="N-terminal domain of ligase-like"/>
    <property type="match status" value="1"/>
</dbReference>
<sequence>MDFRFKDYLSMPLQLLRINRSMKAAPYRNKEDFEKELLVRLREMCIYAYEHVPFYKEWFHDADFSPYQMQSFEYFERLPVLDKDVVRNNYDRLISDEAEKLGAVECETSGSTGTPMQFLLDNNVNTASLALFNRTWNMCKDWNITKPQATISGYAEGEWKYNRFSKILYLSSFHLNEETVLNFYNLILKYKVKFIRGYPSSLYRFAQLLNERNLHLQFDVMFSGAETLLPFQREFIEEFFKGKVIDHYTHWERTASICECMEGRLHAQNDYGFHEILDANNRSVKEGVGRLVCTGLYNRAMPLIRYDTRDLAEWETEISCPCGSNFPIVKKIWGRIEDIVVTPEGVLVGRLDAAFKYNKNIKLAYIYQPNIENIIVNIYPFDDFSLKTEKPLLEQELRKRVGSTIKIQYKIVNKEDIPFTPAGKVRFVVSDVDKKYQNTEFEL</sequence>
<dbReference type="PANTHER" id="PTHR36932">
    <property type="entry name" value="CAPSULAR POLYSACCHARIDE BIOSYNTHESIS PROTEIN"/>
    <property type="match status" value="1"/>
</dbReference>
<protein>
    <recommendedName>
        <fullName evidence="3">Phenylacetate--CoA ligase family protein</fullName>
    </recommendedName>
</protein>
<dbReference type="EMBL" id="JAMZFW010000002">
    <property type="protein sequence ID" value="MCP1101249.1"/>
    <property type="molecule type" value="Genomic_DNA"/>
</dbReference>
<keyword evidence="2" id="KW-1185">Reference proteome</keyword>
<dbReference type="InterPro" id="IPR053158">
    <property type="entry name" value="CapK_Type1_Caps_Biosynth"/>
</dbReference>
<reference evidence="1 2" key="1">
    <citation type="journal article" date="2022" name="Genome Biol. Evol.">
        <title>Host diet, physiology and behaviors set the stage for Lachnospiraceae cladogenesis.</title>
        <authorList>
            <person name="Vera-Ponce De Leon A."/>
            <person name="Schneider M."/>
            <person name="Jahnes B.C."/>
            <person name="Sadowski V."/>
            <person name="Camuy-Velez L.A."/>
            <person name="Duan J."/>
            <person name="Sabree Z.L."/>
        </authorList>
    </citation>
    <scope>NUCLEOTIDE SEQUENCE [LARGE SCALE GENOMIC DNA]</scope>
    <source>
        <strain evidence="1 2">PAL113</strain>
    </source>
</reference>
<organism evidence="1 2">
    <name type="scientific">Aequitasia blattaphilus</name>
    <dbReference type="NCBI Taxonomy" id="2949332"/>
    <lineage>
        <taxon>Bacteria</taxon>
        <taxon>Bacillati</taxon>
        <taxon>Bacillota</taxon>
        <taxon>Clostridia</taxon>
        <taxon>Lachnospirales</taxon>
        <taxon>Lachnospiraceae</taxon>
        <taxon>Aequitasia</taxon>
    </lineage>
</organism>
<evidence type="ECO:0000313" key="1">
    <source>
        <dbReference type="EMBL" id="MCP1101249.1"/>
    </source>
</evidence>
<dbReference type="RefSeq" id="WP_262065031.1">
    <property type="nucleotide sequence ID" value="NZ_JAMXOD010000002.1"/>
</dbReference>
<dbReference type="InterPro" id="IPR042099">
    <property type="entry name" value="ANL_N_sf"/>
</dbReference>
<evidence type="ECO:0008006" key="3">
    <source>
        <dbReference type="Google" id="ProtNLM"/>
    </source>
</evidence>
<dbReference type="Proteomes" id="UP001523566">
    <property type="component" value="Unassembled WGS sequence"/>
</dbReference>
<name>A0ABT1E609_9FIRM</name>
<comment type="caution">
    <text evidence="1">The sequence shown here is derived from an EMBL/GenBank/DDBJ whole genome shotgun (WGS) entry which is preliminary data.</text>
</comment>
<evidence type="ECO:0000313" key="2">
    <source>
        <dbReference type="Proteomes" id="UP001523566"/>
    </source>
</evidence>
<gene>
    <name evidence="1" type="ORF">NK125_02335</name>
</gene>
<dbReference type="SUPFAM" id="SSF56801">
    <property type="entry name" value="Acetyl-CoA synthetase-like"/>
    <property type="match status" value="1"/>
</dbReference>
<dbReference type="PANTHER" id="PTHR36932:SF1">
    <property type="entry name" value="CAPSULAR POLYSACCHARIDE BIOSYNTHESIS PROTEIN"/>
    <property type="match status" value="1"/>
</dbReference>
<accession>A0ABT1E609</accession>
<proteinExistence type="predicted"/>